<reference evidence="2" key="1">
    <citation type="journal article" date="2023" name="G3 (Bethesda)">
        <title>Genome assembly and association tests identify interacting loci associated with vigor, precocity, and sex in interspecific pistachio rootstocks.</title>
        <authorList>
            <person name="Palmer W."/>
            <person name="Jacygrad E."/>
            <person name="Sagayaradj S."/>
            <person name="Cavanaugh K."/>
            <person name="Han R."/>
            <person name="Bertier L."/>
            <person name="Beede B."/>
            <person name="Kafkas S."/>
            <person name="Golino D."/>
            <person name="Preece J."/>
            <person name="Michelmore R."/>
        </authorList>
    </citation>
    <scope>NUCLEOTIDE SEQUENCE [LARGE SCALE GENOMIC DNA]</scope>
</reference>
<comment type="caution">
    <text evidence="1">The sequence shown here is derived from an EMBL/GenBank/DDBJ whole genome shotgun (WGS) entry which is preliminary data.</text>
</comment>
<protein>
    <submittedName>
        <fullName evidence="1">Uncharacterized protein</fullName>
    </submittedName>
</protein>
<keyword evidence="2" id="KW-1185">Reference proteome</keyword>
<organism evidence="1 2">
    <name type="scientific">Pistacia integerrima</name>
    <dbReference type="NCBI Taxonomy" id="434235"/>
    <lineage>
        <taxon>Eukaryota</taxon>
        <taxon>Viridiplantae</taxon>
        <taxon>Streptophyta</taxon>
        <taxon>Embryophyta</taxon>
        <taxon>Tracheophyta</taxon>
        <taxon>Spermatophyta</taxon>
        <taxon>Magnoliopsida</taxon>
        <taxon>eudicotyledons</taxon>
        <taxon>Gunneridae</taxon>
        <taxon>Pentapetalae</taxon>
        <taxon>rosids</taxon>
        <taxon>malvids</taxon>
        <taxon>Sapindales</taxon>
        <taxon>Anacardiaceae</taxon>
        <taxon>Pistacia</taxon>
    </lineage>
</organism>
<evidence type="ECO:0000313" key="2">
    <source>
        <dbReference type="Proteomes" id="UP001163603"/>
    </source>
</evidence>
<proteinExistence type="predicted"/>
<accession>A0ACC0X597</accession>
<evidence type="ECO:0000313" key="1">
    <source>
        <dbReference type="EMBL" id="KAJ0010680.1"/>
    </source>
</evidence>
<dbReference type="EMBL" id="CM047749">
    <property type="protein sequence ID" value="KAJ0010680.1"/>
    <property type="molecule type" value="Genomic_DNA"/>
</dbReference>
<sequence length="752" mass="84371">MIPFADDSLHLSNWNLCSNLDLAYDPDVWLFEQNDACFQSAPEPFRGQQCELPVQNKLILGDVESSCESETHRERNINNAFSVKQKLLNGEGGLEKVDSFSRWVNKELAEVEDLNMQSSSGIPWSTVGCENVVEDSSLSPSLSQDQLFSITDFSPKWSYTDSEIEVLVIGTFMKNHQEVAKCNWSCMFGEVEVPAEILGDGVLCCRVPPHTVGQVPFYVTCSNRQACSEVREFEYITGSVKDVVISDVYGYASNEMILYLRLEKLLSTGSLSLPNYLSEKSREKQNLIGKIILLKEEEEQMVEPTTKNLSQHGVKEQVLQKQMKEKLYSWLLRKVIEDGKGPSILDDEGQGVLHLASALGYDWAIKPTITAGVSINFRDVNGWTSLHWAAFCGRQVPLIPYSSCYPAFLVLAYITIEQTVAILVSLGAASGALTDPSPEFPLCRTPADLASANGHKGISGFLAESSLTSHLSSLTVNDSAEDSASEDSRARAVQIVSERTPTPVNDGDISDVLSLKDSLTAVCNATQAADRIHQVFRMQSFQRKQLNEFGDDFGISDEHSLSLVTAKTLKPVQGGQAHAAAIQIQKKYRGWKKRKEFLLIRQRIVKIQAHVRGHQVRKQYKSITWSVGILEKVILRWRRKGSGLRGFRREALNKQPEPQFVPLEDDYDFLKEGRKQTEERLQKALSRVKSMVQYPEGRAQYRRLLTVVEGFRETKVCDMDLSGSEEIIYDDEELVDIDSLLNDDTFMSIAFE</sequence>
<dbReference type="Proteomes" id="UP001163603">
    <property type="component" value="Chromosome 14"/>
</dbReference>
<gene>
    <name evidence="1" type="ORF">Pint_32934</name>
</gene>
<name>A0ACC0X597_9ROSI</name>